<accession>A0A3S5FHF1</accession>
<comment type="caution">
    <text evidence="2">The sequence shown here is derived from an EMBL/GenBank/DDBJ whole genome shotgun (WGS) entry which is preliminary data.</text>
</comment>
<organism evidence="2 3">
    <name type="scientific">Protopolystoma xenopodis</name>
    <dbReference type="NCBI Taxonomy" id="117903"/>
    <lineage>
        <taxon>Eukaryota</taxon>
        <taxon>Metazoa</taxon>
        <taxon>Spiralia</taxon>
        <taxon>Lophotrochozoa</taxon>
        <taxon>Platyhelminthes</taxon>
        <taxon>Monogenea</taxon>
        <taxon>Polyopisthocotylea</taxon>
        <taxon>Polystomatidea</taxon>
        <taxon>Polystomatidae</taxon>
        <taxon>Protopolystoma</taxon>
    </lineage>
</organism>
<evidence type="ECO:0000313" key="2">
    <source>
        <dbReference type="EMBL" id="VEL44079.1"/>
    </source>
</evidence>
<feature type="region of interest" description="Disordered" evidence="1">
    <location>
        <begin position="1"/>
        <end position="34"/>
    </location>
</feature>
<evidence type="ECO:0000313" key="3">
    <source>
        <dbReference type="Proteomes" id="UP000784294"/>
    </source>
</evidence>
<feature type="compositionally biased region" description="Low complexity" evidence="1">
    <location>
        <begin position="22"/>
        <end position="32"/>
    </location>
</feature>
<keyword evidence="3" id="KW-1185">Reference proteome</keyword>
<name>A0A3S5FHF1_9PLAT</name>
<dbReference type="AlphaFoldDB" id="A0A3S5FHF1"/>
<sequence length="209" mass="22378">MTDKSSIRNNTKAVDNQPPLSPQSSSTSGPMPVGSRAISVEANVSAAMAFSESHSSLTSLDSGAEAVRAALAALREAEFWETARQAAAYEACGLRYRPGVYEASATRDTDEVASGCRPNSGRALLIQAPNSAPSICRHAPWRHPLYEGFMPPSPSANEESSLHLSTTTKSISGQCSSTASVVSRVIERSFSSDKVGMLTTTYFRYFIYK</sequence>
<dbReference type="Proteomes" id="UP000784294">
    <property type="component" value="Unassembled WGS sequence"/>
</dbReference>
<proteinExistence type="predicted"/>
<evidence type="ECO:0000256" key="1">
    <source>
        <dbReference type="SAM" id="MobiDB-lite"/>
    </source>
</evidence>
<protein>
    <submittedName>
        <fullName evidence="2">Uncharacterized protein</fullName>
    </submittedName>
</protein>
<dbReference type="EMBL" id="CAAALY010289159">
    <property type="protein sequence ID" value="VEL44079.1"/>
    <property type="molecule type" value="Genomic_DNA"/>
</dbReference>
<gene>
    <name evidence="2" type="ORF">PXEA_LOCUS37519</name>
</gene>
<reference evidence="2" key="1">
    <citation type="submission" date="2018-11" db="EMBL/GenBank/DDBJ databases">
        <authorList>
            <consortium name="Pathogen Informatics"/>
        </authorList>
    </citation>
    <scope>NUCLEOTIDE SEQUENCE</scope>
</reference>